<organism evidence="2 3">
    <name type="scientific">Pseudoalteromonas tunicata D2</name>
    <dbReference type="NCBI Taxonomy" id="87626"/>
    <lineage>
        <taxon>Bacteria</taxon>
        <taxon>Pseudomonadati</taxon>
        <taxon>Pseudomonadota</taxon>
        <taxon>Gammaproteobacteria</taxon>
        <taxon>Alteromonadales</taxon>
        <taxon>Pseudoalteromonadaceae</taxon>
        <taxon>Pseudoalteromonas</taxon>
    </lineage>
</organism>
<dbReference type="AlphaFoldDB" id="A4C6I4"/>
<reference evidence="2 3" key="1">
    <citation type="submission" date="2006-02" db="EMBL/GenBank/DDBJ databases">
        <authorList>
            <person name="Moran M.A."/>
            <person name="Kjelleberg S."/>
            <person name="Egan S."/>
            <person name="Saunders N."/>
            <person name="Thomas T."/>
            <person name="Ferriera S."/>
            <person name="Johnson J."/>
            <person name="Kravitz S."/>
            <person name="Halpern A."/>
            <person name="Remington K."/>
            <person name="Beeson K."/>
            <person name="Tran B."/>
            <person name="Rogers Y.-H."/>
            <person name="Friedman R."/>
            <person name="Venter J.C."/>
        </authorList>
    </citation>
    <scope>NUCLEOTIDE SEQUENCE [LARGE SCALE GENOMIC DNA]</scope>
    <source>
        <strain evidence="2 3">D2</strain>
    </source>
</reference>
<accession>A4C6I4</accession>
<feature type="signal peptide" evidence="1">
    <location>
        <begin position="1"/>
        <end position="24"/>
    </location>
</feature>
<feature type="chain" id="PRO_5002667185" description="Orphan protein" evidence="1">
    <location>
        <begin position="25"/>
        <end position="169"/>
    </location>
</feature>
<dbReference type="OrthoDB" id="9968128at2"/>
<keyword evidence="1" id="KW-0732">Signal</keyword>
<keyword evidence="3" id="KW-1185">Reference proteome</keyword>
<dbReference type="Proteomes" id="UP000006201">
    <property type="component" value="Unassembled WGS sequence"/>
</dbReference>
<sequence length="169" mass="18915">MKNSERCFKSLMIAALFISLNATAENRDIILQKISNVDFDTVNIRAGSCNFDSATETMSGDGKRNICSSYKGSKGVFKLTAEPNKLIEVEFKSTRTPNGLIQFNPKGVARSDFKEYQLVYDVPVQFMVGTSGIVDIEMGGELEFFGPLNHSSNYSIDYDIKYKYIEVTK</sequence>
<dbReference type="EMBL" id="AAOH01000002">
    <property type="protein sequence ID" value="EAR29588.1"/>
    <property type="molecule type" value="Genomic_DNA"/>
</dbReference>
<dbReference type="HOGENOM" id="CLU_1577191_0_0_6"/>
<proteinExistence type="predicted"/>
<gene>
    <name evidence="2" type="ORF">PTD2_12249</name>
</gene>
<comment type="caution">
    <text evidence="2">The sequence shown here is derived from an EMBL/GenBank/DDBJ whole genome shotgun (WGS) entry which is preliminary data.</text>
</comment>
<evidence type="ECO:0000313" key="2">
    <source>
        <dbReference type="EMBL" id="EAR29588.1"/>
    </source>
</evidence>
<evidence type="ECO:0000313" key="3">
    <source>
        <dbReference type="Proteomes" id="UP000006201"/>
    </source>
</evidence>
<protein>
    <recommendedName>
        <fullName evidence="4">Orphan protein</fullName>
    </recommendedName>
</protein>
<evidence type="ECO:0000256" key="1">
    <source>
        <dbReference type="SAM" id="SignalP"/>
    </source>
</evidence>
<dbReference type="RefSeq" id="WP_009837462.1">
    <property type="nucleotide sequence ID" value="NZ_AAOH01000002.1"/>
</dbReference>
<evidence type="ECO:0008006" key="4">
    <source>
        <dbReference type="Google" id="ProtNLM"/>
    </source>
</evidence>
<name>A4C6I4_9GAMM</name>